<gene>
    <name evidence="2" type="ORF">PaecuDRAFT_3479</name>
</gene>
<organism evidence="2 3">
    <name type="scientific">Paenibacillus curdlanolyticus YK9</name>
    <dbReference type="NCBI Taxonomy" id="717606"/>
    <lineage>
        <taxon>Bacteria</taxon>
        <taxon>Bacillati</taxon>
        <taxon>Bacillota</taxon>
        <taxon>Bacilli</taxon>
        <taxon>Bacillales</taxon>
        <taxon>Paenibacillaceae</taxon>
        <taxon>Paenibacillus</taxon>
    </lineage>
</organism>
<dbReference type="STRING" id="717606.PaecuDRAFT_3479"/>
<dbReference type="eggNOG" id="ENOG502Z8TB">
    <property type="taxonomic scope" value="Bacteria"/>
</dbReference>
<reference evidence="2 3" key="1">
    <citation type="submission" date="2010-07" db="EMBL/GenBank/DDBJ databases">
        <title>The draft genome of Paenibacillus curdlanolyticus YK9.</title>
        <authorList>
            <consortium name="US DOE Joint Genome Institute (JGI-PGF)"/>
            <person name="Lucas S."/>
            <person name="Copeland A."/>
            <person name="Lapidus A."/>
            <person name="Cheng J.-F."/>
            <person name="Bruce D."/>
            <person name="Goodwin L."/>
            <person name="Pitluck S."/>
            <person name="Land M.L."/>
            <person name="Hauser L."/>
            <person name="Chang Y.-J."/>
            <person name="Jeffries C."/>
            <person name="Anderson I.J."/>
            <person name="Johnson E."/>
            <person name="Loganathan U."/>
            <person name="Mulhopadhyay B."/>
            <person name="Kyrpides N."/>
            <person name="Woyke T.J."/>
        </authorList>
    </citation>
    <scope>NUCLEOTIDE SEQUENCE [LARGE SCALE GENOMIC DNA]</scope>
    <source>
        <strain evidence="2 3">YK9</strain>
    </source>
</reference>
<protein>
    <recommendedName>
        <fullName evidence="4">Rad50/SbcC-type AAA domain-containing protein</fullName>
    </recommendedName>
</protein>
<sequence>MIIKKVAIGNSSEAYIESSFTEALNVISSDENNRGKTILIQSLLFCLGNVPAFPSTFNYLDYYHIVIFSVEDVQYSLCRRANSFILKTNNTLMVFDSISELKRYWTRNIFKLPIITKNGIERIVDPELYYQLNFVGQDKKDTSNITNKGYYNKLDFYNMLFSFVNINNVTDTVENFDLVKRKINDLKDERKTLLKQHKILKSTNTAATYLSSVNDKLTLKSKIEKIETLTEQILEYSKLRSNALSRKNKYELTIKELKSLNRTIDSGELRCMECNSTHISYNNSGKHSYSFEVSTPEIRNQILESIAEKINAYTEEIEIFTYQINKRQEEINNILVQDKISLEVLVAYKDDMFNATDAEKRIIVIDDEIKNLENAIINNKIDSEDVIQQQQALIKEITDTMNTTYNKIDPAGNIIFESIFTKNNQIFSGSEATVYHLVKLYSFATLLHYNLPIIVDSFRAEDLSTEKESIVLELFSRLNIQIIFTTTLKTEEVGKYDNMKILNHIDYSNHTPSKMLSNAYVNEFENLINNFSIKI</sequence>
<evidence type="ECO:0008006" key="4">
    <source>
        <dbReference type="Google" id="ProtNLM"/>
    </source>
</evidence>
<evidence type="ECO:0000313" key="2">
    <source>
        <dbReference type="EMBL" id="EFM09976.1"/>
    </source>
</evidence>
<dbReference type="EMBL" id="AEDD01000009">
    <property type="protein sequence ID" value="EFM09976.1"/>
    <property type="molecule type" value="Genomic_DNA"/>
</dbReference>
<dbReference type="RefSeq" id="WP_006039467.1">
    <property type="nucleotide sequence ID" value="NZ_AEDD01000009.1"/>
</dbReference>
<dbReference type="Proteomes" id="UP000005387">
    <property type="component" value="Unassembled WGS sequence"/>
</dbReference>
<keyword evidence="1" id="KW-0175">Coiled coil</keyword>
<keyword evidence="3" id="KW-1185">Reference proteome</keyword>
<dbReference type="AlphaFoldDB" id="E0ICU0"/>
<evidence type="ECO:0000313" key="3">
    <source>
        <dbReference type="Proteomes" id="UP000005387"/>
    </source>
</evidence>
<evidence type="ECO:0000256" key="1">
    <source>
        <dbReference type="SAM" id="Coils"/>
    </source>
</evidence>
<feature type="coiled-coil region" evidence="1">
    <location>
        <begin position="176"/>
        <end position="203"/>
    </location>
</feature>
<name>E0ICU0_9BACL</name>
<accession>E0ICU0</accession>
<proteinExistence type="predicted"/>
<dbReference type="OrthoDB" id="6397230at2"/>